<reference evidence="1" key="1">
    <citation type="journal article" date="2014" name="Int. J. Syst. Evol. Microbiol.">
        <title>Complete genome sequence of Corynebacterium casei LMG S-19264T (=DSM 44701T), isolated from a smear-ripened cheese.</title>
        <authorList>
            <consortium name="US DOE Joint Genome Institute (JGI-PGF)"/>
            <person name="Walter F."/>
            <person name="Albersmeier A."/>
            <person name="Kalinowski J."/>
            <person name="Ruckert C."/>
        </authorList>
    </citation>
    <scope>NUCLEOTIDE SEQUENCE</scope>
    <source>
        <strain evidence="1">JCM 1480</strain>
    </source>
</reference>
<evidence type="ECO:0000313" key="2">
    <source>
        <dbReference type="Proteomes" id="UP000648535"/>
    </source>
</evidence>
<comment type="caution">
    <text evidence="1">The sequence shown here is derived from an EMBL/GenBank/DDBJ whole genome shotgun (WGS) entry which is preliminary data.</text>
</comment>
<accession>A0A8H9GAT7</accession>
<dbReference type="AlphaFoldDB" id="A0A8H9GAT7"/>
<gene>
    <name evidence="1" type="ORF">GCM10009769_30840</name>
</gene>
<dbReference type="Proteomes" id="UP000648535">
    <property type="component" value="Unassembled WGS sequence"/>
</dbReference>
<evidence type="ECO:0000313" key="1">
    <source>
        <dbReference type="EMBL" id="GGL10582.1"/>
    </source>
</evidence>
<name>A0A8H9GAT7_9MICO</name>
<dbReference type="EMBL" id="BMOI01000016">
    <property type="protein sequence ID" value="GGL10582.1"/>
    <property type="molecule type" value="Genomic_DNA"/>
</dbReference>
<sequence length="53" mass="5796">MHVSGTTGSEDRSKVLHLERFELLTTGESIAVVCDCGFGRDHLTRRGVPVEVP</sequence>
<proteinExistence type="predicted"/>
<protein>
    <submittedName>
        <fullName evidence="1">Uncharacterized protein</fullName>
    </submittedName>
</protein>
<reference evidence="1" key="2">
    <citation type="submission" date="2020-09" db="EMBL/GenBank/DDBJ databases">
        <authorList>
            <person name="Sun Q."/>
            <person name="Ohkuma M."/>
        </authorList>
    </citation>
    <scope>NUCLEOTIDE SEQUENCE</scope>
    <source>
        <strain evidence="1">JCM 1480</strain>
    </source>
</reference>
<organism evidence="1 2">
    <name type="scientific">Curtobacterium luteum</name>
    <dbReference type="NCBI Taxonomy" id="33881"/>
    <lineage>
        <taxon>Bacteria</taxon>
        <taxon>Bacillati</taxon>
        <taxon>Actinomycetota</taxon>
        <taxon>Actinomycetes</taxon>
        <taxon>Micrococcales</taxon>
        <taxon>Microbacteriaceae</taxon>
        <taxon>Curtobacterium</taxon>
    </lineage>
</organism>